<dbReference type="AlphaFoldDB" id="A0A0R3AE08"/>
<dbReference type="EMBL" id="JYLN01000006">
    <property type="protein sequence ID" value="KRP71215.1"/>
    <property type="molecule type" value="Genomic_DNA"/>
</dbReference>
<organism evidence="1 2">
    <name type="scientific">Pseudomonas paralactis</name>
    <dbReference type="NCBI Taxonomy" id="1615673"/>
    <lineage>
        <taxon>Bacteria</taxon>
        <taxon>Pseudomonadati</taxon>
        <taxon>Pseudomonadota</taxon>
        <taxon>Gammaproteobacteria</taxon>
        <taxon>Pseudomonadales</taxon>
        <taxon>Pseudomonadaceae</taxon>
        <taxon>Pseudomonas</taxon>
    </lineage>
</organism>
<dbReference type="PATRIC" id="fig|1615673.3.peg.4643"/>
<evidence type="ECO:0000313" key="1">
    <source>
        <dbReference type="EMBL" id="KRP71215.1"/>
    </source>
</evidence>
<sequence length="198" mass="22134">MPRISLTDVVDIISKSGTPKATKVSQIKYRQSYSPQTDFCKALREGIVSVHQNSHSKKELYEILKFLTDEKKIKNYPKAIQGYEKWWGKKNIAWSAPFSSNYSFQGIDIGINPELGLVIEGEPFLIKLYLKDEPLQKLRIDIVLALMVIALSGGAVADCKMAVLDVRNGKLFCSSNDSLSQAKLMKMVNAELAYVSAL</sequence>
<comment type="caution">
    <text evidence="1">The sequence shown here is derived from an EMBL/GenBank/DDBJ whole genome shotgun (WGS) entry which is preliminary data.</text>
</comment>
<name>A0A0R3AE08_9PSED</name>
<proteinExistence type="predicted"/>
<dbReference type="Proteomes" id="UP000050852">
    <property type="component" value="Unassembled WGS sequence"/>
</dbReference>
<accession>A0A0R3AE08</accession>
<dbReference type="RefSeq" id="WP_057703301.1">
    <property type="nucleotide sequence ID" value="NZ_JYLN01000006.1"/>
</dbReference>
<dbReference type="OrthoDB" id="1423687at2"/>
<reference evidence="1 2" key="1">
    <citation type="submission" date="2015-02" db="EMBL/GenBank/DDBJ databases">
        <title>Two Pseudomonas sp. nov., isolated from raw milk.</title>
        <authorList>
            <person name="Wenning M."/>
            <person name="von Neubeck M."/>
            <person name="Huptas C."/>
            <person name="Scherer S."/>
        </authorList>
    </citation>
    <scope>NUCLEOTIDE SEQUENCE [LARGE SCALE GENOMIC DNA]</scope>
    <source>
        <strain evidence="1 2">DSM 29164</strain>
    </source>
</reference>
<gene>
    <name evidence="1" type="ORF">TX23_17675</name>
</gene>
<protein>
    <submittedName>
        <fullName evidence="1">Uncharacterized protein</fullName>
    </submittedName>
</protein>
<evidence type="ECO:0000313" key="2">
    <source>
        <dbReference type="Proteomes" id="UP000050852"/>
    </source>
</evidence>